<sequence length="88" mass="9462">MVLVIRLWCWWCWWLWWWRQLTDAGVRVGQVLVLVVKWWWSSGGGGGGGDVRGGGGGGCFGAGGGGGFTLVAEIVRGQLVVFVVVAVK</sequence>
<keyword evidence="1" id="KW-0732">Signal</keyword>
<dbReference type="AlphaFoldDB" id="A0A183A4P0"/>
<dbReference type="EMBL" id="UZAN01019222">
    <property type="protein sequence ID" value="VDP49633.1"/>
    <property type="molecule type" value="Genomic_DNA"/>
</dbReference>
<evidence type="ECO:0000256" key="1">
    <source>
        <dbReference type="SAM" id="SignalP"/>
    </source>
</evidence>
<evidence type="ECO:0000313" key="3">
    <source>
        <dbReference type="Proteomes" id="UP000272942"/>
    </source>
</evidence>
<gene>
    <name evidence="2" type="ORF">ECPE_LOCUS1925</name>
</gene>
<evidence type="ECO:0000313" key="2">
    <source>
        <dbReference type="EMBL" id="VDP49633.1"/>
    </source>
</evidence>
<dbReference type="Proteomes" id="UP000272942">
    <property type="component" value="Unassembled WGS sequence"/>
</dbReference>
<reference evidence="2 3" key="2">
    <citation type="submission" date="2018-11" db="EMBL/GenBank/DDBJ databases">
        <authorList>
            <consortium name="Pathogen Informatics"/>
        </authorList>
    </citation>
    <scope>NUCLEOTIDE SEQUENCE [LARGE SCALE GENOMIC DNA]</scope>
    <source>
        <strain evidence="2 3">Egypt</strain>
    </source>
</reference>
<protein>
    <submittedName>
        <fullName evidence="4">Secreted protein</fullName>
    </submittedName>
</protein>
<organism evidence="4">
    <name type="scientific">Echinostoma caproni</name>
    <dbReference type="NCBI Taxonomy" id="27848"/>
    <lineage>
        <taxon>Eukaryota</taxon>
        <taxon>Metazoa</taxon>
        <taxon>Spiralia</taxon>
        <taxon>Lophotrochozoa</taxon>
        <taxon>Platyhelminthes</taxon>
        <taxon>Trematoda</taxon>
        <taxon>Digenea</taxon>
        <taxon>Plagiorchiida</taxon>
        <taxon>Echinostomata</taxon>
        <taxon>Echinostomatoidea</taxon>
        <taxon>Echinostomatidae</taxon>
        <taxon>Echinostoma</taxon>
    </lineage>
</organism>
<reference evidence="4" key="1">
    <citation type="submission" date="2016-06" db="UniProtKB">
        <authorList>
            <consortium name="WormBaseParasite"/>
        </authorList>
    </citation>
    <scope>IDENTIFICATION</scope>
</reference>
<feature type="signal peptide" evidence="1">
    <location>
        <begin position="1"/>
        <end position="24"/>
    </location>
</feature>
<keyword evidence="3" id="KW-1185">Reference proteome</keyword>
<name>A0A183A4P0_9TREM</name>
<feature type="chain" id="PRO_5043137860" evidence="1">
    <location>
        <begin position="25"/>
        <end position="88"/>
    </location>
</feature>
<evidence type="ECO:0000313" key="4">
    <source>
        <dbReference type="WBParaSite" id="ECPE_0000192501-mRNA-1"/>
    </source>
</evidence>
<accession>A0A183A4P0</accession>
<dbReference type="WBParaSite" id="ECPE_0000192501-mRNA-1">
    <property type="protein sequence ID" value="ECPE_0000192501-mRNA-1"/>
    <property type="gene ID" value="ECPE_0000192501"/>
</dbReference>
<proteinExistence type="predicted"/>